<dbReference type="Pfam" id="PF12844">
    <property type="entry name" value="HTH_19"/>
    <property type="match status" value="1"/>
</dbReference>
<dbReference type="Proteomes" id="UP000383971">
    <property type="component" value="Unassembled WGS sequence"/>
</dbReference>
<dbReference type="InterPro" id="IPR010982">
    <property type="entry name" value="Lambda_DNA-bd_dom_sf"/>
</dbReference>
<dbReference type="CDD" id="cd00093">
    <property type="entry name" value="HTH_XRE"/>
    <property type="match status" value="1"/>
</dbReference>
<dbReference type="SUPFAM" id="SSF47413">
    <property type="entry name" value="lambda repressor-like DNA-binding domains"/>
    <property type="match status" value="1"/>
</dbReference>
<sequence>MSVFAKRLKEARKAAGLSQEKLGVLAGIDEMSASARMNQYERGKHAPDYSMVERIAANLNLPVTYFFSADDSEAKLLVAYHRLRDEDKNHILSQALEMIRTDK</sequence>
<protein>
    <submittedName>
        <fullName evidence="2">Transcriptional regulator</fullName>
    </submittedName>
</protein>
<dbReference type="AlphaFoldDB" id="A0A5E4V894"/>
<dbReference type="InterPro" id="IPR052345">
    <property type="entry name" value="Rad_response_metalloprotease"/>
</dbReference>
<dbReference type="GO" id="GO:0003677">
    <property type="term" value="F:DNA binding"/>
    <property type="evidence" value="ECO:0007669"/>
    <property type="project" value="InterPro"/>
</dbReference>
<name>A0A5E4V894_9BURK</name>
<gene>
    <name evidence="2" type="ORF">PCO31111_02463</name>
</gene>
<evidence type="ECO:0000313" key="3">
    <source>
        <dbReference type="Proteomes" id="UP000383971"/>
    </source>
</evidence>
<proteinExistence type="predicted"/>
<evidence type="ECO:0000259" key="1">
    <source>
        <dbReference type="PROSITE" id="PS50943"/>
    </source>
</evidence>
<evidence type="ECO:0000313" key="2">
    <source>
        <dbReference type="EMBL" id="VVE07265.1"/>
    </source>
</evidence>
<dbReference type="RefSeq" id="WP_150585152.1">
    <property type="nucleotide sequence ID" value="NZ_CABPSE010000007.1"/>
</dbReference>
<reference evidence="2 3" key="1">
    <citation type="submission" date="2019-08" db="EMBL/GenBank/DDBJ databases">
        <authorList>
            <person name="Peeters C."/>
        </authorList>
    </citation>
    <scope>NUCLEOTIDE SEQUENCE [LARGE SCALE GENOMIC DNA]</scope>
    <source>
        <strain evidence="2 3">LMG 31111</strain>
    </source>
</reference>
<organism evidence="2 3">
    <name type="scientific">Pandoraea communis</name>
    <dbReference type="NCBI Taxonomy" id="2508297"/>
    <lineage>
        <taxon>Bacteria</taxon>
        <taxon>Pseudomonadati</taxon>
        <taxon>Pseudomonadota</taxon>
        <taxon>Betaproteobacteria</taxon>
        <taxon>Burkholderiales</taxon>
        <taxon>Burkholderiaceae</taxon>
        <taxon>Pandoraea</taxon>
    </lineage>
</organism>
<dbReference type="PANTHER" id="PTHR43236:SF2">
    <property type="entry name" value="BLL0069 PROTEIN"/>
    <property type="match status" value="1"/>
</dbReference>
<dbReference type="SMART" id="SM00530">
    <property type="entry name" value="HTH_XRE"/>
    <property type="match status" value="1"/>
</dbReference>
<dbReference type="PROSITE" id="PS50943">
    <property type="entry name" value="HTH_CROC1"/>
    <property type="match status" value="1"/>
</dbReference>
<accession>A0A5E4V894</accession>
<feature type="domain" description="HTH cro/C1-type" evidence="1">
    <location>
        <begin position="8"/>
        <end position="66"/>
    </location>
</feature>
<dbReference type="EMBL" id="CABPSE010000007">
    <property type="protein sequence ID" value="VVE07265.1"/>
    <property type="molecule type" value="Genomic_DNA"/>
</dbReference>
<dbReference type="Gene3D" id="1.10.260.40">
    <property type="entry name" value="lambda repressor-like DNA-binding domains"/>
    <property type="match status" value="1"/>
</dbReference>
<dbReference type="InterPro" id="IPR001387">
    <property type="entry name" value="Cro/C1-type_HTH"/>
</dbReference>
<dbReference type="PANTHER" id="PTHR43236">
    <property type="entry name" value="ANTITOXIN HIGA1"/>
    <property type="match status" value="1"/>
</dbReference>
<keyword evidence="3" id="KW-1185">Reference proteome</keyword>